<sequence length="107" mass="12664">MNDAARTERESPPLPEMLRPLFWDAEWSAVDFNRNRTAVIERILNLGNEEQLAWLRRNVSLDEIRAVVASSRRLSRKTARCWQNFFGLREEEMRCFGMFSTNPDNLF</sequence>
<accession>A0A4R8MAV7</accession>
<dbReference type="RefSeq" id="WP_208321060.1">
    <property type="nucleotide sequence ID" value="NZ_SORI01000003.1"/>
</dbReference>
<dbReference type="EMBL" id="SORI01000003">
    <property type="protein sequence ID" value="TDY62819.1"/>
    <property type="molecule type" value="Genomic_DNA"/>
</dbReference>
<evidence type="ECO:0000313" key="3">
    <source>
        <dbReference type="Proteomes" id="UP000295066"/>
    </source>
</evidence>
<evidence type="ECO:0000259" key="1">
    <source>
        <dbReference type="Pfam" id="PF21956"/>
    </source>
</evidence>
<dbReference type="InterPro" id="IPR053830">
    <property type="entry name" value="DUF6922"/>
</dbReference>
<dbReference type="AlphaFoldDB" id="A0A4R8MAV7"/>
<dbReference type="Proteomes" id="UP000295066">
    <property type="component" value="Unassembled WGS sequence"/>
</dbReference>
<gene>
    <name evidence="2" type="ORF">C8D99_10339</name>
</gene>
<keyword evidence="3" id="KW-1185">Reference proteome</keyword>
<protein>
    <recommendedName>
        <fullName evidence="1">DUF6922 domain-containing protein</fullName>
    </recommendedName>
</protein>
<proteinExistence type="predicted"/>
<name>A0A4R8MAV7_9BACT</name>
<feature type="domain" description="DUF6922" evidence="1">
    <location>
        <begin position="19"/>
        <end position="68"/>
    </location>
</feature>
<comment type="caution">
    <text evidence="2">The sequence shown here is derived from an EMBL/GenBank/DDBJ whole genome shotgun (WGS) entry which is preliminary data.</text>
</comment>
<organism evidence="2 3">
    <name type="scientific">Aminivibrio pyruvatiphilus</name>
    <dbReference type="NCBI Taxonomy" id="1005740"/>
    <lineage>
        <taxon>Bacteria</taxon>
        <taxon>Thermotogati</taxon>
        <taxon>Synergistota</taxon>
        <taxon>Synergistia</taxon>
        <taxon>Synergistales</taxon>
        <taxon>Aminobacteriaceae</taxon>
        <taxon>Aminivibrio</taxon>
    </lineage>
</organism>
<evidence type="ECO:0000313" key="2">
    <source>
        <dbReference type="EMBL" id="TDY62819.1"/>
    </source>
</evidence>
<dbReference type="Pfam" id="PF21956">
    <property type="entry name" value="DUF6922"/>
    <property type="match status" value="1"/>
</dbReference>
<reference evidence="2 3" key="1">
    <citation type="submission" date="2019-03" db="EMBL/GenBank/DDBJ databases">
        <title>Genomic Encyclopedia of Type Strains, Phase IV (KMG-IV): sequencing the most valuable type-strain genomes for metagenomic binning, comparative biology and taxonomic classification.</title>
        <authorList>
            <person name="Goeker M."/>
        </authorList>
    </citation>
    <scope>NUCLEOTIDE SEQUENCE [LARGE SCALE GENOMIC DNA]</scope>
    <source>
        <strain evidence="2 3">DSM 25964</strain>
    </source>
</reference>